<feature type="domain" description="NAD-dependent epimerase/dehydratase" evidence="3">
    <location>
        <begin position="11"/>
        <end position="233"/>
    </location>
</feature>
<dbReference type="Gene3D" id="3.40.50.720">
    <property type="entry name" value="NAD(P)-binding Rossmann-like Domain"/>
    <property type="match status" value="1"/>
</dbReference>
<dbReference type="InterPro" id="IPR036291">
    <property type="entry name" value="NAD(P)-bd_dom_sf"/>
</dbReference>
<gene>
    <name evidence="4" type="ORF">J2S41_001640</name>
</gene>
<keyword evidence="5" id="KW-1185">Reference proteome</keyword>
<dbReference type="PANTHER" id="PTHR10366">
    <property type="entry name" value="NAD DEPENDENT EPIMERASE/DEHYDRATASE"/>
    <property type="match status" value="1"/>
</dbReference>
<evidence type="ECO:0000256" key="1">
    <source>
        <dbReference type="ARBA" id="ARBA00023002"/>
    </source>
</evidence>
<proteinExistence type="inferred from homology"/>
<keyword evidence="1 4" id="KW-0560">Oxidoreductase</keyword>
<comment type="similarity">
    <text evidence="2">Belongs to the NAD(P)-dependent epimerase/dehydratase family. Dihydroflavonol-4-reductase subfamily.</text>
</comment>
<comment type="caution">
    <text evidence="4">The sequence shown here is derived from an EMBL/GenBank/DDBJ whole genome shotgun (WGS) entry which is preliminary data.</text>
</comment>
<dbReference type="GO" id="GO:0045552">
    <property type="term" value="F:dihydroflavanol 4-reductase activity"/>
    <property type="evidence" value="ECO:0007669"/>
    <property type="project" value="UniProtKB-EC"/>
</dbReference>
<dbReference type="InterPro" id="IPR050425">
    <property type="entry name" value="NAD(P)_dehydrat-like"/>
</dbReference>
<reference evidence="4" key="1">
    <citation type="submission" date="2023-07" db="EMBL/GenBank/DDBJ databases">
        <title>Sequencing the genomes of 1000 actinobacteria strains.</title>
        <authorList>
            <person name="Klenk H.-P."/>
        </authorList>
    </citation>
    <scope>NUCLEOTIDE SEQUENCE</scope>
    <source>
        <strain evidence="4">DSM 44707</strain>
    </source>
</reference>
<dbReference type="Pfam" id="PF01370">
    <property type="entry name" value="Epimerase"/>
    <property type="match status" value="1"/>
</dbReference>
<evidence type="ECO:0000259" key="3">
    <source>
        <dbReference type="Pfam" id="PF01370"/>
    </source>
</evidence>
<sequence length="334" mass="35536">MTDHSPTGPLVLVTGGSGFLGAHCVDLLLRRGHRVRTTVRSPARRAAVPDRVDAVVADLTSDDGWAQAAAGCAAVLHVASPFPPREPRHPDEVIVPAREGTLRVLRAALDAGVRRTVVTSSFGAIGYGPDPGRPFTEADWSEDPSGAYIRSKVVAERAAWDFADRHGLPLTVVNPTGILGPPLTPDYSQYVVLIEELLNGKLPALPRLTYGLVDVRDVADLHLRAMTHPDAVGERFIATAGLMSFQDIAALLRARLGPAARRVPARTVPDLAVRLAARVSPRLAMIAPDVGVVRPATADKARAVLGWAARPLEETVLDTAASLSRLGRLRSPIA</sequence>
<dbReference type="EC" id="1.1.1.219" evidence="4"/>
<dbReference type="FunFam" id="3.40.50.720:FF:000336">
    <property type="entry name" value="Aldehyde reductase"/>
    <property type="match status" value="1"/>
</dbReference>
<dbReference type="AlphaFoldDB" id="A0AAE3YLS6"/>
<dbReference type="Proteomes" id="UP001183643">
    <property type="component" value="Unassembled WGS sequence"/>
</dbReference>
<evidence type="ECO:0000313" key="4">
    <source>
        <dbReference type="EMBL" id="MDR7274862.1"/>
    </source>
</evidence>
<dbReference type="SUPFAM" id="SSF51735">
    <property type="entry name" value="NAD(P)-binding Rossmann-fold domains"/>
    <property type="match status" value="1"/>
</dbReference>
<dbReference type="EMBL" id="JAVDYB010000001">
    <property type="protein sequence ID" value="MDR7274862.1"/>
    <property type="molecule type" value="Genomic_DNA"/>
</dbReference>
<evidence type="ECO:0000256" key="2">
    <source>
        <dbReference type="ARBA" id="ARBA00023445"/>
    </source>
</evidence>
<organism evidence="4 5">
    <name type="scientific">Catenuloplanes atrovinosus</name>
    <dbReference type="NCBI Taxonomy" id="137266"/>
    <lineage>
        <taxon>Bacteria</taxon>
        <taxon>Bacillati</taxon>
        <taxon>Actinomycetota</taxon>
        <taxon>Actinomycetes</taxon>
        <taxon>Micromonosporales</taxon>
        <taxon>Micromonosporaceae</taxon>
        <taxon>Catenuloplanes</taxon>
    </lineage>
</organism>
<accession>A0AAE3YLS6</accession>
<dbReference type="InterPro" id="IPR001509">
    <property type="entry name" value="Epimerase_deHydtase"/>
</dbReference>
<dbReference type="PANTHER" id="PTHR10366:SF564">
    <property type="entry name" value="STEROL-4-ALPHA-CARBOXYLATE 3-DEHYDROGENASE, DECARBOXYLATING"/>
    <property type="match status" value="1"/>
</dbReference>
<protein>
    <submittedName>
        <fullName evidence="4">Dihydroflavonol-4-reductase</fullName>
        <ecNumber evidence="4">1.1.1.219</ecNumber>
    </submittedName>
</protein>
<name>A0AAE3YLS6_9ACTN</name>
<evidence type="ECO:0000313" key="5">
    <source>
        <dbReference type="Proteomes" id="UP001183643"/>
    </source>
</evidence>
<dbReference type="RefSeq" id="WP_310365092.1">
    <property type="nucleotide sequence ID" value="NZ_JAVDYB010000001.1"/>
</dbReference>